<feature type="region of interest" description="Disordered" evidence="1">
    <location>
        <begin position="127"/>
        <end position="152"/>
    </location>
</feature>
<keyword evidence="2" id="KW-1133">Transmembrane helix</keyword>
<accession>A0A8T3VD44</accession>
<name>A0A8T3VD44_9EURY</name>
<feature type="compositionally biased region" description="Basic and acidic residues" evidence="1">
    <location>
        <begin position="298"/>
        <end position="312"/>
    </location>
</feature>
<evidence type="ECO:0000256" key="1">
    <source>
        <dbReference type="SAM" id="MobiDB-lite"/>
    </source>
</evidence>
<gene>
    <name evidence="3" type="ORF">E7Z73_09145</name>
</gene>
<dbReference type="RefSeq" id="WP_303737529.1">
    <property type="nucleotide sequence ID" value="NZ_SUTE01000074.1"/>
</dbReference>
<keyword evidence="2" id="KW-0812">Transmembrane</keyword>
<feature type="compositionally biased region" description="Basic and acidic residues" evidence="1">
    <location>
        <begin position="279"/>
        <end position="290"/>
    </location>
</feature>
<feature type="compositionally biased region" description="Basic and acidic residues" evidence="1">
    <location>
        <begin position="171"/>
        <end position="229"/>
    </location>
</feature>
<protein>
    <submittedName>
        <fullName evidence="3">ATPase</fullName>
    </submittedName>
</protein>
<comment type="caution">
    <text evidence="3">The sequence shown here is derived from an EMBL/GenBank/DDBJ whole genome shotgun (WGS) entry which is preliminary data.</text>
</comment>
<dbReference type="EMBL" id="SUTE01000074">
    <property type="protein sequence ID" value="MBE6505878.1"/>
    <property type="molecule type" value="Genomic_DNA"/>
</dbReference>
<evidence type="ECO:0000313" key="3">
    <source>
        <dbReference type="EMBL" id="MBE6505878.1"/>
    </source>
</evidence>
<evidence type="ECO:0000256" key="2">
    <source>
        <dbReference type="SAM" id="Phobius"/>
    </source>
</evidence>
<proteinExistence type="predicted"/>
<dbReference type="AlphaFoldDB" id="A0A8T3VD44"/>
<feature type="compositionally biased region" description="Polar residues" evidence="1">
    <location>
        <begin position="233"/>
        <end position="248"/>
    </location>
</feature>
<sequence length="545" mass="62750">MNQTLLLVWAAIAIIGIISIIIVKIYFKDKESEETNFKDITTKNPLQEMISENNEKKERTNTISNYFSKEEEQPISLRKEGTEADKEFNPYIVPENNIPNRNISYSSQNQVLINYDDRVQKFQEPITETQRDIMSPNKNEENPDVTYKKTSESKTELKDLFTIDELIKESKRKDDERDKESKTIKKEAEDNSDIKESIKKNQEAKEVTEENSDVKDIRDSIEKMHEIAEAIKSSGNDNSAPQSTASQKDITEAINTATTENEKEEIPEISETASITDAVIKKESEPKEETTVQETLPVEEKPVTEEKAEKISEAIPESEEIKTPSLKTPTKIEEDSVSILSGADEDYEFGASIDSSNLFEDENGELSDLDYRKDLAKFTNTIKNSSIVKDIREKLIPEQEEQDSVNEDFIRNVNSYTEEAYEYYDEYEPIINETHVDYVEPTPEEELRQENTRRVFENAKTSAVEEKPLFSEEKIPTPKEIPEKSSLKVSINNNDEVLRKGDEIIFTHEGETYSSKVYSINGDDIKVKYRRQDITIKPKDIKKIY</sequence>
<keyword evidence="2" id="KW-0472">Membrane</keyword>
<feature type="transmembrane region" description="Helical" evidence="2">
    <location>
        <begin position="6"/>
        <end position="27"/>
    </location>
</feature>
<feature type="compositionally biased region" description="Basic and acidic residues" evidence="1">
    <location>
        <begin position="138"/>
        <end position="152"/>
    </location>
</feature>
<evidence type="ECO:0000313" key="4">
    <source>
        <dbReference type="Proteomes" id="UP000762703"/>
    </source>
</evidence>
<reference evidence="3" key="1">
    <citation type="submission" date="2019-04" db="EMBL/GenBank/DDBJ databases">
        <title>Evolution of Biomass-Degrading Anaerobic Consortia Revealed by Metagenomics.</title>
        <authorList>
            <person name="Peng X."/>
        </authorList>
    </citation>
    <scope>NUCLEOTIDE SEQUENCE</scope>
    <source>
        <strain evidence="3">SIG12</strain>
    </source>
</reference>
<organism evidence="3 4">
    <name type="scientific">Methanobrevibacter millerae</name>
    <dbReference type="NCBI Taxonomy" id="230361"/>
    <lineage>
        <taxon>Archaea</taxon>
        <taxon>Methanobacteriati</taxon>
        <taxon>Methanobacteriota</taxon>
        <taxon>Methanomada group</taxon>
        <taxon>Methanobacteria</taxon>
        <taxon>Methanobacteriales</taxon>
        <taxon>Methanobacteriaceae</taxon>
        <taxon>Methanobrevibacter</taxon>
    </lineage>
</organism>
<feature type="region of interest" description="Disordered" evidence="1">
    <location>
        <begin position="171"/>
        <end position="333"/>
    </location>
</feature>
<dbReference type="Proteomes" id="UP000762703">
    <property type="component" value="Unassembled WGS sequence"/>
</dbReference>